<dbReference type="EMBL" id="GBBM01007864">
    <property type="protein sequence ID" value="JAC27554.1"/>
    <property type="molecule type" value="mRNA"/>
</dbReference>
<reference evidence="2" key="1">
    <citation type="submission" date="2014-03" db="EMBL/GenBank/DDBJ databases">
        <title>The sialotranscriptome of Amblyomma triste, Amblyomma parvum and Amblyomma cajennense ticks, uncovered by 454-based RNA-seq.</title>
        <authorList>
            <person name="Garcia G.R."/>
            <person name="Gardinassi L.G."/>
            <person name="Ribeiro J.M."/>
            <person name="Anatriello E."/>
            <person name="Ferreira B.R."/>
            <person name="Moreira H.N."/>
            <person name="Mafra C."/>
            <person name="Olegario M.M."/>
            <person name="Szabo P.J."/>
            <person name="Miranda-Santos I.K."/>
            <person name="Maruyama S.R."/>
        </authorList>
    </citation>
    <scope>NUCLEOTIDE SEQUENCE</scope>
    <source>
        <strain evidence="2">Mato Grasso do Sul</strain>
        <tissue evidence="2">Salivary glands</tissue>
    </source>
</reference>
<proteinExistence type="evidence at transcript level"/>
<feature type="signal peptide" evidence="1">
    <location>
        <begin position="1"/>
        <end position="20"/>
    </location>
</feature>
<sequence>MLACLIHSCTLCKLGTCAQACSPCKTNRHSNCFEIKYRAHLVALEHMLPPPFIVPCSASATSKHMLDSKTHIRKVRERGTLQHRRQQQHSVQQDI</sequence>
<name>A0A023G1C5_AMBTT</name>
<organism evidence="2">
    <name type="scientific">Amblyomma triste</name>
    <name type="common">Neotropical tick</name>
    <dbReference type="NCBI Taxonomy" id="251400"/>
    <lineage>
        <taxon>Eukaryota</taxon>
        <taxon>Metazoa</taxon>
        <taxon>Ecdysozoa</taxon>
        <taxon>Arthropoda</taxon>
        <taxon>Chelicerata</taxon>
        <taxon>Arachnida</taxon>
        <taxon>Acari</taxon>
        <taxon>Parasitiformes</taxon>
        <taxon>Ixodida</taxon>
        <taxon>Ixodoidea</taxon>
        <taxon>Ixodidae</taxon>
        <taxon>Amblyomminae</taxon>
        <taxon>Amblyomma</taxon>
    </lineage>
</organism>
<keyword evidence="1" id="KW-0732">Signal</keyword>
<evidence type="ECO:0000256" key="1">
    <source>
        <dbReference type="SAM" id="SignalP"/>
    </source>
</evidence>
<dbReference type="AlphaFoldDB" id="A0A023G1C5"/>
<protein>
    <submittedName>
        <fullName evidence="2">Putative secreted protein</fullName>
    </submittedName>
</protein>
<accession>A0A023G1C5</accession>
<feature type="chain" id="PRO_5001520412" evidence="1">
    <location>
        <begin position="21"/>
        <end position="95"/>
    </location>
</feature>
<evidence type="ECO:0000313" key="2">
    <source>
        <dbReference type="EMBL" id="JAC27554.1"/>
    </source>
</evidence>